<evidence type="ECO:0000256" key="4">
    <source>
        <dbReference type="ARBA" id="ARBA00022475"/>
    </source>
</evidence>
<feature type="coiled-coil region" evidence="10">
    <location>
        <begin position="235"/>
        <end position="298"/>
    </location>
</feature>
<protein>
    <recommendedName>
        <fullName evidence="9">Membrane fusion protein (MFP) family protein</fullName>
    </recommendedName>
</protein>
<gene>
    <name evidence="13" type="ORF">BTO08_05885</name>
</gene>
<accession>A0A2S7VY05</accession>
<dbReference type="NCBIfam" id="TIGR01843">
    <property type="entry name" value="type_I_hlyD"/>
    <property type="match status" value="1"/>
</dbReference>
<dbReference type="OrthoDB" id="9775513at2"/>
<keyword evidence="10" id="KW-0175">Coiled coil</keyword>
<dbReference type="Pfam" id="PF26002">
    <property type="entry name" value="Beta-barrel_AprE"/>
    <property type="match status" value="1"/>
</dbReference>
<feature type="transmembrane region" description="Helical" evidence="9">
    <location>
        <begin position="30"/>
        <end position="48"/>
    </location>
</feature>
<evidence type="ECO:0000256" key="8">
    <source>
        <dbReference type="ARBA" id="ARBA00023136"/>
    </source>
</evidence>
<evidence type="ECO:0000256" key="3">
    <source>
        <dbReference type="ARBA" id="ARBA00022448"/>
    </source>
</evidence>
<dbReference type="AlphaFoldDB" id="A0A2S7VY05"/>
<dbReference type="PRINTS" id="PR01490">
    <property type="entry name" value="RTXTOXIND"/>
</dbReference>
<dbReference type="PROSITE" id="PS00543">
    <property type="entry name" value="HLYD_FAMILY"/>
    <property type="match status" value="1"/>
</dbReference>
<comment type="similarity">
    <text evidence="2 9">Belongs to the membrane fusion protein (MFP) (TC 8.A.1) family.</text>
</comment>
<evidence type="ECO:0000256" key="5">
    <source>
        <dbReference type="ARBA" id="ARBA00022519"/>
    </source>
</evidence>
<comment type="subcellular location">
    <subcellularLocation>
        <location evidence="1 9">Cell inner membrane</location>
        <topology evidence="1 9">Single-pass membrane protein</topology>
    </subcellularLocation>
</comment>
<name>A0A2S7VY05_PHOAN</name>
<evidence type="ECO:0000256" key="6">
    <source>
        <dbReference type="ARBA" id="ARBA00022692"/>
    </source>
</evidence>
<evidence type="ECO:0000256" key="7">
    <source>
        <dbReference type="ARBA" id="ARBA00022989"/>
    </source>
</evidence>
<dbReference type="Proteomes" id="UP000238730">
    <property type="component" value="Unassembled WGS sequence"/>
</dbReference>
<evidence type="ECO:0000313" key="14">
    <source>
        <dbReference type="Proteomes" id="UP000238730"/>
    </source>
</evidence>
<dbReference type="InterPro" id="IPR010129">
    <property type="entry name" value="T1SS_HlyD"/>
</dbReference>
<dbReference type="PANTHER" id="PTHR30386:SF26">
    <property type="entry name" value="TRANSPORT PROTEIN COMB"/>
    <property type="match status" value="1"/>
</dbReference>
<dbReference type="InterPro" id="IPR050739">
    <property type="entry name" value="MFP"/>
</dbReference>
<dbReference type="RefSeq" id="WP_105060284.1">
    <property type="nucleotide sequence ID" value="NZ_MSCJ01000001.1"/>
</dbReference>
<dbReference type="GO" id="GO:0005886">
    <property type="term" value="C:plasma membrane"/>
    <property type="evidence" value="ECO:0007669"/>
    <property type="project" value="UniProtKB-SubCell"/>
</dbReference>
<keyword evidence="3 9" id="KW-0813">Transport</keyword>
<reference evidence="13 14" key="1">
    <citation type="submission" date="2016-12" db="EMBL/GenBank/DDBJ databases">
        <title>Diversity of luminous bacteria.</title>
        <authorList>
            <person name="Yoshizawa S."/>
            <person name="Kogure K."/>
        </authorList>
    </citation>
    <scope>NUCLEOTIDE SEQUENCE [LARGE SCALE GENOMIC DNA]</scope>
    <source>
        <strain evidence="13 14">LC1-200</strain>
    </source>
</reference>
<keyword evidence="4 9" id="KW-1003">Cell membrane</keyword>
<dbReference type="Gene3D" id="2.40.30.170">
    <property type="match status" value="1"/>
</dbReference>
<comment type="caution">
    <text evidence="13">The sequence shown here is derived from an EMBL/GenBank/DDBJ whole genome shotgun (WGS) entry which is preliminary data.</text>
</comment>
<dbReference type="EMBL" id="MSCJ01000001">
    <property type="protein sequence ID" value="PQJ66992.1"/>
    <property type="molecule type" value="Genomic_DNA"/>
</dbReference>
<dbReference type="SUPFAM" id="SSF111369">
    <property type="entry name" value="HlyD-like secretion proteins"/>
    <property type="match status" value="1"/>
</dbReference>
<proteinExistence type="inferred from homology"/>
<dbReference type="PANTHER" id="PTHR30386">
    <property type="entry name" value="MEMBRANE FUSION SUBUNIT OF EMRAB-TOLC MULTIDRUG EFFLUX PUMP"/>
    <property type="match status" value="1"/>
</dbReference>
<evidence type="ECO:0000256" key="9">
    <source>
        <dbReference type="RuleBase" id="RU365093"/>
    </source>
</evidence>
<evidence type="ECO:0000313" key="13">
    <source>
        <dbReference type="EMBL" id="PQJ66992.1"/>
    </source>
</evidence>
<dbReference type="InterPro" id="IPR058982">
    <property type="entry name" value="Beta-barrel_AprE"/>
</dbReference>
<dbReference type="InterPro" id="IPR006144">
    <property type="entry name" value="Secretion_HlyD_CS"/>
</dbReference>
<evidence type="ECO:0000256" key="1">
    <source>
        <dbReference type="ARBA" id="ARBA00004377"/>
    </source>
</evidence>
<dbReference type="Gene3D" id="1.10.287.470">
    <property type="entry name" value="Helix hairpin bin"/>
    <property type="match status" value="1"/>
</dbReference>
<sequence>MNKPFSDQDQEMMDDVYNAMMIDSPRKHRYMVWALFFMLICFFIWAFFAQLELVTRGSGKVIPSSQVQVIQSYDGGLLQALYVEEGMTVKKGQPLVRIDDTRFRSDLAQQEDEEDSLNTNIIRFRQELKSIVIDDDIKDWKQRIKINIAPLVFSQELVQKEPELIARQQDEYQGRLEELQNQLAILARQIVQQQQESYSLSSRIRTLKSSLKLINKELVMTKPLAKKGIVSEVELLQLERKVNETKGELSALYAEQPKLKAALDESILKRREAVLNYQKDVRAQLNEMTAKLSRLTEAQVGSQDKVDKAVLHSPVNGTIKSINITTIGGVVKPGEAILDIVPTEDNLLIEAKIQPKDIAFLHPGLPAVVKVTAYDFTRYGGLEGSVVNISADTSQDEEGNSYYLVKVRTTHSHLMKSDKTPLPIIPGMLTSVDVITGKRTVLEYILNPILRAKEMALRER</sequence>
<evidence type="ECO:0000256" key="10">
    <source>
        <dbReference type="SAM" id="Coils"/>
    </source>
</evidence>
<dbReference type="InterPro" id="IPR058781">
    <property type="entry name" value="HH_AprE-like"/>
</dbReference>
<organism evidence="13 14">
    <name type="scientific">Photobacterium angustum</name>
    <dbReference type="NCBI Taxonomy" id="661"/>
    <lineage>
        <taxon>Bacteria</taxon>
        <taxon>Pseudomonadati</taxon>
        <taxon>Pseudomonadota</taxon>
        <taxon>Gammaproteobacteria</taxon>
        <taxon>Vibrionales</taxon>
        <taxon>Vibrionaceae</taxon>
        <taxon>Photobacterium</taxon>
    </lineage>
</organism>
<keyword evidence="7 9" id="KW-1133">Transmembrane helix</keyword>
<keyword evidence="5 9" id="KW-0997">Cell inner membrane</keyword>
<feature type="coiled-coil region" evidence="10">
    <location>
        <begin position="169"/>
        <end position="196"/>
    </location>
</feature>
<feature type="domain" description="AprE-like beta-barrel" evidence="12">
    <location>
        <begin position="347"/>
        <end position="437"/>
    </location>
</feature>
<evidence type="ECO:0000256" key="2">
    <source>
        <dbReference type="ARBA" id="ARBA00009477"/>
    </source>
</evidence>
<dbReference type="Pfam" id="PF25994">
    <property type="entry name" value="HH_AprE"/>
    <property type="match status" value="1"/>
</dbReference>
<evidence type="ECO:0000259" key="12">
    <source>
        <dbReference type="Pfam" id="PF26002"/>
    </source>
</evidence>
<feature type="domain" description="AprE-like long alpha-helical hairpin" evidence="11">
    <location>
        <begin position="151"/>
        <end position="304"/>
    </location>
</feature>
<keyword evidence="6 9" id="KW-0812">Transmembrane</keyword>
<dbReference type="Gene3D" id="2.40.50.100">
    <property type="match status" value="1"/>
</dbReference>
<dbReference type="GO" id="GO:0009306">
    <property type="term" value="P:protein secretion"/>
    <property type="evidence" value="ECO:0007669"/>
    <property type="project" value="InterPro"/>
</dbReference>
<evidence type="ECO:0000259" key="11">
    <source>
        <dbReference type="Pfam" id="PF25994"/>
    </source>
</evidence>
<keyword evidence="8 9" id="KW-0472">Membrane</keyword>